<evidence type="ECO:0000256" key="3">
    <source>
        <dbReference type="ARBA" id="ARBA00022741"/>
    </source>
</evidence>
<evidence type="ECO:0000256" key="4">
    <source>
        <dbReference type="ARBA" id="ARBA00022840"/>
    </source>
</evidence>
<dbReference type="InterPro" id="IPR027417">
    <property type="entry name" value="P-loop_NTPase"/>
</dbReference>
<keyword evidence="5" id="KW-0029">Amino-acid transport</keyword>
<name>A0A645DJ20_9ZZZZ</name>
<keyword evidence="2" id="KW-0813">Transport</keyword>
<dbReference type="InterPro" id="IPR052156">
    <property type="entry name" value="BCAA_Transport_ATP-bd_LivF"/>
</dbReference>
<comment type="similarity">
    <text evidence="1">Belongs to the ABC transporter superfamily.</text>
</comment>
<dbReference type="InterPro" id="IPR017871">
    <property type="entry name" value="ABC_transporter-like_CS"/>
</dbReference>
<gene>
    <name evidence="7" type="primary">livF_73</name>
    <name evidence="7" type="ORF">SDC9_136573</name>
</gene>
<evidence type="ECO:0000259" key="6">
    <source>
        <dbReference type="PROSITE" id="PS50893"/>
    </source>
</evidence>
<reference evidence="7" key="1">
    <citation type="submission" date="2019-08" db="EMBL/GenBank/DDBJ databases">
        <authorList>
            <person name="Kucharzyk K."/>
            <person name="Murdoch R.W."/>
            <person name="Higgins S."/>
            <person name="Loffler F."/>
        </authorList>
    </citation>
    <scope>NUCLEOTIDE SEQUENCE</scope>
</reference>
<evidence type="ECO:0000256" key="2">
    <source>
        <dbReference type="ARBA" id="ARBA00022448"/>
    </source>
</evidence>
<evidence type="ECO:0000313" key="7">
    <source>
        <dbReference type="EMBL" id="MPM89464.1"/>
    </source>
</evidence>
<proteinExistence type="inferred from homology"/>
<keyword evidence="3" id="KW-0547">Nucleotide-binding</keyword>
<dbReference type="CDD" id="cd03224">
    <property type="entry name" value="ABC_TM1139_LivF_branched"/>
    <property type="match status" value="1"/>
</dbReference>
<dbReference type="GO" id="GO:0016887">
    <property type="term" value="F:ATP hydrolysis activity"/>
    <property type="evidence" value="ECO:0007669"/>
    <property type="project" value="InterPro"/>
</dbReference>
<evidence type="ECO:0000256" key="1">
    <source>
        <dbReference type="ARBA" id="ARBA00005417"/>
    </source>
</evidence>
<dbReference type="InterPro" id="IPR003439">
    <property type="entry name" value="ABC_transporter-like_ATP-bd"/>
</dbReference>
<evidence type="ECO:0000256" key="5">
    <source>
        <dbReference type="ARBA" id="ARBA00022970"/>
    </source>
</evidence>
<dbReference type="PROSITE" id="PS00211">
    <property type="entry name" value="ABC_TRANSPORTER_1"/>
    <property type="match status" value="1"/>
</dbReference>
<dbReference type="SMART" id="SM00382">
    <property type="entry name" value="AAA"/>
    <property type="match status" value="1"/>
</dbReference>
<dbReference type="PANTHER" id="PTHR43820">
    <property type="entry name" value="HIGH-AFFINITY BRANCHED-CHAIN AMINO ACID TRANSPORT ATP-BINDING PROTEIN LIVF"/>
    <property type="match status" value="1"/>
</dbReference>
<dbReference type="SUPFAM" id="SSF52540">
    <property type="entry name" value="P-loop containing nucleoside triphosphate hydrolases"/>
    <property type="match status" value="1"/>
</dbReference>
<dbReference type="GO" id="GO:0015807">
    <property type="term" value="P:L-amino acid transport"/>
    <property type="evidence" value="ECO:0007669"/>
    <property type="project" value="TreeGrafter"/>
</dbReference>
<protein>
    <submittedName>
        <fullName evidence="7">High-affinity branched-chain amino acid transport ATP-binding protein LivF</fullName>
    </submittedName>
</protein>
<dbReference type="AlphaFoldDB" id="A0A645DJ20"/>
<comment type="caution">
    <text evidence="7">The sequence shown here is derived from an EMBL/GenBank/DDBJ whole genome shotgun (WGS) entry which is preliminary data.</text>
</comment>
<dbReference type="Gene3D" id="3.40.50.300">
    <property type="entry name" value="P-loop containing nucleotide triphosphate hydrolases"/>
    <property type="match status" value="1"/>
</dbReference>
<dbReference type="PROSITE" id="PS50893">
    <property type="entry name" value="ABC_TRANSPORTER_2"/>
    <property type="match status" value="1"/>
</dbReference>
<organism evidence="7">
    <name type="scientific">bioreactor metagenome</name>
    <dbReference type="NCBI Taxonomy" id="1076179"/>
    <lineage>
        <taxon>unclassified sequences</taxon>
        <taxon>metagenomes</taxon>
        <taxon>ecological metagenomes</taxon>
    </lineage>
</organism>
<dbReference type="InterPro" id="IPR003593">
    <property type="entry name" value="AAA+_ATPase"/>
</dbReference>
<dbReference type="PANTHER" id="PTHR43820:SF4">
    <property type="entry name" value="HIGH-AFFINITY BRANCHED-CHAIN AMINO ACID TRANSPORT ATP-BINDING PROTEIN LIVF"/>
    <property type="match status" value="1"/>
</dbReference>
<accession>A0A645DJ20</accession>
<dbReference type="Pfam" id="PF00005">
    <property type="entry name" value="ABC_tran"/>
    <property type="match status" value="1"/>
</dbReference>
<dbReference type="EMBL" id="VSSQ01036881">
    <property type="protein sequence ID" value="MPM89464.1"/>
    <property type="molecule type" value="Genomic_DNA"/>
</dbReference>
<feature type="domain" description="ABC transporter" evidence="6">
    <location>
        <begin position="4"/>
        <end position="237"/>
    </location>
</feature>
<sequence length="237" mass="26023">MNLLEVANINAFYGDVQVLWDVSFHVSKGEIVALIGANGAGKTSTLRSVSRIINLKSGSISWMGENIHNLPAHRVSRMGIAHVPEGRELFVELTVLDNLVLGSLYTVKDENRKRELLETVFSLFPKLSERKNQIAGSLSGGEQQMVAIARGLMSDPKLLMLDEPSLGLAPIIVAEMFATIKEISQRGVTVLLVEQNVHKTLEICSRAYVLETGVITTEGKGTELMKDDHIRKAYLGL</sequence>
<dbReference type="GO" id="GO:0005524">
    <property type="term" value="F:ATP binding"/>
    <property type="evidence" value="ECO:0007669"/>
    <property type="project" value="UniProtKB-KW"/>
</dbReference>
<keyword evidence="4 7" id="KW-0067">ATP-binding</keyword>
<dbReference type="GO" id="GO:0015658">
    <property type="term" value="F:branched-chain amino acid transmembrane transporter activity"/>
    <property type="evidence" value="ECO:0007669"/>
    <property type="project" value="TreeGrafter"/>
</dbReference>